<dbReference type="Proteomes" id="UP000764045">
    <property type="component" value="Unassembled WGS sequence"/>
</dbReference>
<proteinExistence type="predicted"/>
<comment type="caution">
    <text evidence="3">The sequence shown here is derived from an EMBL/GenBank/DDBJ whole genome shotgun (WGS) entry which is preliminary data.</text>
</comment>
<organism evidence="3 4">
    <name type="scientific">Marseilla massiliensis</name>
    <dbReference type="NCBI Taxonomy" id="1841864"/>
    <lineage>
        <taxon>Bacteria</taxon>
        <taxon>Pseudomonadati</taxon>
        <taxon>Bacteroidota</taxon>
        <taxon>Bacteroidia</taxon>
        <taxon>Bacteroidales</taxon>
        <taxon>Prevotellaceae</taxon>
        <taxon>Marseilla</taxon>
    </lineage>
</organism>
<dbReference type="PROSITE" id="PS51257">
    <property type="entry name" value="PROKAR_LIPOPROTEIN"/>
    <property type="match status" value="1"/>
</dbReference>
<sequence length="849" mass="95872">MKRYQYSRPFRWSATVAGMLIAAGLGLASCSDNYEYEDKEPDFLGASIYDYLQQEGNFKTYLRLVDDLNYQQVLKLTGSKTVFPARDDAWQRFFDGGNPYGVTSYEQLTPAQKRSLLNASTINMAYLAYMLANTSDAENQSGEGTAVRRATQYSYLDSIQRCTDARQLEAPFWTKYSKKGVMLADNGDTYMVHFTPQHTAANKIPDEDMTLILGSRYSNQDVYINGSRVEQKDITCKNGYVHVVSDVLTPNSPMSYVINHNGQTDEFARLMERFSAPFYSSRQTDAVHQLYDGSDASHPLITDSIFVKRYFTESSPLDPADNDMTSYGLLYYDPADNSYSSMQDMGVMFVPTDRAMDEYINGGKGSYLKDAYGTWDNVPTQLLAMFVKNHQKKSFMSSLPSMWGSMNDESSFAMHVDKGDILKSYVCGNGIVYVTNKVYPPIDYQSVYASVMTNAKTKIMNWALQDRDMKFYLYLRSMENMYNLLVPTDKALENYRDPLSWAKGRSQREIWAFRYDDTKDQPVTADVYSVNDDGSKGEYKRTIEDAAILRNRLYDICDCHIIVGEKAEDGTMSGFVDDGSHHFYQSKGGSTIRVSGTGANMTVSGGGDIEQGMPAARQVSRYDADNGRCYVIDRMIHDPVNSVYANMQAHKEFSKFFELLNGNDMIFRIFEDDPEIKSIFSLNTTSSSGLGNVVSSFGNFQYTVFVPTNEAVDEAFAKDPTLHTWNEIAEQTDTKTQHQWALRLIRFLKYHFVDNSTYVDSQPFGTRTFETAARSNSGRFQKIDISSNGQNLSITDSKGNVAHVVKTAGLYNLQSRDIIVNSNDYRTATQLVSSSQSVIHLVDRALIPE</sequence>
<evidence type="ECO:0000259" key="2">
    <source>
        <dbReference type="PROSITE" id="PS50213"/>
    </source>
</evidence>
<feature type="domain" description="FAS1" evidence="2">
    <location>
        <begin position="45"/>
        <end position="248"/>
    </location>
</feature>
<accession>A0A938WKZ1</accession>
<feature type="chain" id="PRO_5036929670" evidence="1">
    <location>
        <begin position="29"/>
        <end position="849"/>
    </location>
</feature>
<gene>
    <name evidence="3" type="ORF">H6B30_04125</name>
</gene>
<dbReference type="Pfam" id="PF02469">
    <property type="entry name" value="Fasciclin"/>
    <property type="match status" value="2"/>
</dbReference>
<evidence type="ECO:0000313" key="4">
    <source>
        <dbReference type="Proteomes" id="UP000764045"/>
    </source>
</evidence>
<dbReference type="RefSeq" id="WP_205108213.1">
    <property type="nucleotide sequence ID" value="NZ_JACJJL010000005.1"/>
</dbReference>
<feature type="signal peptide" evidence="1">
    <location>
        <begin position="1"/>
        <end position="28"/>
    </location>
</feature>
<dbReference type="PROSITE" id="PS50213">
    <property type="entry name" value="FAS1"/>
    <property type="match status" value="2"/>
</dbReference>
<dbReference type="InterPro" id="IPR050904">
    <property type="entry name" value="Adhesion/Biosynth-related"/>
</dbReference>
<dbReference type="AlphaFoldDB" id="A0A938WKZ1"/>
<feature type="domain" description="FAS1" evidence="2">
    <location>
        <begin position="640"/>
        <end position="846"/>
    </location>
</feature>
<dbReference type="PANTHER" id="PTHR10900">
    <property type="entry name" value="PERIOSTIN-RELATED"/>
    <property type="match status" value="1"/>
</dbReference>
<reference evidence="3 4" key="1">
    <citation type="journal article" date="2021" name="Sci. Rep.">
        <title>The distribution of antibiotic resistance genes in chicken gut microbiota commensals.</title>
        <authorList>
            <person name="Juricova H."/>
            <person name="Matiasovicova J."/>
            <person name="Kubasova T."/>
            <person name="Cejkova D."/>
            <person name="Rychlik I."/>
        </authorList>
    </citation>
    <scope>NUCLEOTIDE SEQUENCE [LARGE SCALE GENOMIC DNA]</scope>
    <source>
        <strain evidence="3 4">An819</strain>
    </source>
</reference>
<dbReference type="InterPro" id="IPR000782">
    <property type="entry name" value="FAS1_domain"/>
</dbReference>
<protein>
    <submittedName>
        <fullName evidence="3">Fasciclin domain-containing protein</fullName>
    </submittedName>
</protein>
<keyword evidence="4" id="KW-1185">Reference proteome</keyword>
<dbReference type="InterPro" id="IPR036378">
    <property type="entry name" value="FAS1_dom_sf"/>
</dbReference>
<evidence type="ECO:0000256" key="1">
    <source>
        <dbReference type="SAM" id="SignalP"/>
    </source>
</evidence>
<dbReference type="SUPFAM" id="SSF82153">
    <property type="entry name" value="FAS1 domain"/>
    <property type="match status" value="4"/>
</dbReference>
<dbReference type="PANTHER" id="PTHR10900:SF77">
    <property type="entry name" value="FI19380P1"/>
    <property type="match status" value="1"/>
</dbReference>
<keyword evidence="1" id="KW-0732">Signal</keyword>
<name>A0A938WKZ1_9BACT</name>
<dbReference type="Gene3D" id="2.30.180.10">
    <property type="entry name" value="FAS1 domain"/>
    <property type="match status" value="2"/>
</dbReference>
<dbReference type="EMBL" id="JACJJL010000005">
    <property type="protein sequence ID" value="MBM6660949.1"/>
    <property type="molecule type" value="Genomic_DNA"/>
</dbReference>
<evidence type="ECO:0000313" key="3">
    <source>
        <dbReference type="EMBL" id="MBM6660949.1"/>
    </source>
</evidence>